<comment type="catalytic activity">
    <reaction evidence="12 13">
        <text>tRNA(Phe) + L-phenylalanine + ATP = L-phenylalanyl-tRNA(Phe) + AMP + diphosphate + H(+)</text>
        <dbReference type="Rhea" id="RHEA:19413"/>
        <dbReference type="Rhea" id="RHEA-COMP:9668"/>
        <dbReference type="Rhea" id="RHEA-COMP:9699"/>
        <dbReference type="ChEBI" id="CHEBI:15378"/>
        <dbReference type="ChEBI" id="CHEBI:30616"/>
        <dbReference type="ChEBI" id="CHEBI:33019"/>
        <dbReference type="ChEBI" id="CHEBI:58095"/>
        <dbReference type="ChEBI" id="CHEBI:78442"/>
        <dbReference type="ChEBI" id="CHEBI:78531"/>
        <dbReference type="ChEBI" id="CHEBI:456215"/>
        <dbReference type="EC" id="6.1.1.20"/>
    </reaction>
</comment>
<dbReference type="Gene3D" id="3.30.930.10">
    <property type="entry name" value="Bira Bifunctional Protein, Domain 2"/>
    <property type="match status" value="1"/>
</dbReference>
<evidence type="ECO:0000256" key="8">
    <source>
        <dbReference type="ARBA" id="ARBA00022840"/>
    </source>
</evidence>
<dbReference type="EC" id="6.1.1.20" evidence="13"/>
<evidence type="ECO:0000256" key="6">
    <source>
        <dbReference type="ARBA" id="ARBA00022723"/>
    </source>
</evidence>
<keyword evidence="9 13" id="KW-0460">Magnesium</keyword>
<comment type="subcellular location">
    <subcellularLocation>
        <location evidence="1 13">Cytoplasm</location>
    </subcellularLocation>
</comment>
<comment type="subunit">
    <text evidence="3 13">Tetramer of two alpha and two beta subunits.</text>
</comment>
<dbReference type="PANTHER" id="PTHR11538">
    <property type="entry name" value="PHENYLALANYL-TRNA SYNTHETASE"/>
    <property type="match status" value="1"/>
</dbReference>
<reference evidence="16" key="1">
    <citation type="submission" date="2015-06" db="EMBL/GenBank/DDBJ databases">
        <authorList>
            <person name="Bertelli C."/>
        </authorList>
    </citation>
    <scope>NUCLEOTIDE SEQUENCE [LARGE SCALE GENOMIC DNA]</scope>
    <source>
        <strain evidence="16">CRIB-30</strain>
    </source>
</reference>
<dbReference type="InterPro" id="IPR022911">
    <property type="entry name" value="Phe_tRNA_ligase_alpha1_bac"/>
</dbReference>
<evidence type="ECO:0000256" key="10">
    <source>
        <dbReference type="ARBA" id="ARBA00022917"/>
    </source>
</evidence>
<dbReference type="EMBL" id="CWGJ01000015">
    <property type="protein sequence ID" value="CRX38689.1"/>
    <property type="molecule type" value="Genomic_DNA"/>
</dbReference>
<dbReference type="SUPFAM" id="SSF46589">
    <property type="entry name" value="tRNA-binding arm"/>
    <property type="match status" value="1"/>
</dbReference>
<evidence type="ECO:0000256" key="12">
    <source>
        <dbReference type="ARBA" id="ARBA00049255"/>
    </source>
</evidence>
<dbReference type="InterPro" id="IPR002319">
    <property type="entry name" value="Phenylalanyl-tRNA_Synthase"/>
</dbReference>
<keyword evidence="6 13" id="KW-0479">Metal-binding</keyword>
<dbReference type="InterPro" id="IPR004529">
    <property type="entry name" value="Phe-tRNA-synth_IIc_asu"/>
</dbReference>
<name>A0A0H5DSE6_9BACT</name>
<keyword evidence="11 13" id="KW-0030">Aminoacyl-tRNA synthetase</keyword>
<comment type="cofactor">
    <cofactor evidence="13">
        <name>Mg(2+)</name>
        <dbReference type="ChEBI" id="CHEBI:18420"/>
    </cofactor>
    <text evidence="13">Binds 2 magnesium ions per tetramer.</text>
</comment>
<dbReference type="InterPro" id="IPR045864">
    <property type="entry name" value="aa-tRNA-synth_II/BPL/LPL"/>
</dbReference>
<keyword evidence="5 13" id="KW-0436">Ligase</keyword>
<dbReference type="GO" id="GO:0000049">
    <property type="term" value="F:tRNA binding"/>
    <property type="evidence" value="ECO:0007669"/>
    <property type="project" value="InterPro"/>
</dbReference>
<evidence type="ECO:0000256" key="2">
    <source>
        <dbReference type="ARBA" id="ARBA00010207"/>
    </source>
</evidence>
<evidence type="ECO:0000313" key="15">
    <source>
        <dbReference type="EMBL" id="CRX38689.1"/>
    </source>
</evidence>
<evidence type="ECO:0000256" key="1">
    <source>
        <dbReference type="ARBA" id="ARBA00004496"/>
    </source>
</evidence>
<dbReference type="InterPro" id="IPR004188">
    <property type="entry name" value="Phe-tRNA_ligase_II_N"/>
</dbReference>
<sequence>MLESIKEIELKFHQDISHAATTQDLEAIKVKYLGKKGPLQDLMKELKDVSQEHRPAMGKLINDLKGQLEKTLSEAIDNLIEIEEDRALKAEAIDVTLPGRAKTLGRRHVISHALEEILDILISMGFSVEGGPEIDTDYYNFEALNFPPEHPARDLQDTFYISSDVLLRTHTSNIQARVMEKRKPPIRIIAPGKCYRNESVTARSHVFFHQVEAIYIDKNVSFSDLIATLELFIQRLFHKEIKMRFRPSYFPFVEPGLELDIHCLACNGAGCPICKHTGWLEIAGAGMVHPEVLINGGIDPEEYSGFAWGMGIERLVMLKYGIRDIRIFSENDQRFLNQYSSL</sequence>
<keyword evidence="16" id="KW-1185">Reference proteome</keyword>
<evidence type="ECO:0000256" key="4">
    <source>
        <dbReference type="ARBA" id="ARBA00022490"/>
    </source>
</evidence>
<dbReference type="GO" id="GO:0004826">
    <property type="term" value="F:phenylalanine-tRNA ligase activity"/>
    <property type="evidence" value="ECO:0007669"/>
    <property type="project" value="UniProtKB-UniRule"/>
</dbReference>
<evidence type="ECO:0000259" key="14">
    <source>
        <dbReference type="PROSITE" id="PS50862"/>
    </source>
</evidence>
<dbReference type="GO" id="GO:0006432">
    <property type="term" value="P:phenylalanyl-tRNA aminoacylation"/>
    <property type="evidence" value="ECO:0007669"/>
    <property type="project" value="UniProtKB-UniRule"/>
</dbReference>
<feature type="binding site" evidence="13">
    <location>
        <position position="254"/>
    </location>
    <ligand>
        <name>Mg(2+)</name>
        <dbReference type="ChEBI" id="CHEBI:18420"/>
        <note>shared with beta subunit</note>
    </ligand>
</feature>
<evidence type="ECO:0000256" key="9">
    <source>
        <dbReference type="ARBA" id="ARBA00022842"/>
    </source>
</evidence>
<keyword evidence="4 13" id="KW-0963">Cytoplasm</keyword>
<evidence type="ECO:0000256" key="7">
    <source>
        <dbReference type="ARBA" id="ARBA00022741"/>
    </source>
</evidence>
<dbReference type="AlphaFoldDB" id="A0A0H5DSE6"/>
<keyword evidence="10 13" id="KW-0648">Protein biosynthesis</keyword>
<keyword evidence="8 13" id="KW-0067">ATP-binding</keyword>
<dbReference type="Pfam" id="PF02912">
    <property type="entry name" value="Phe_tRNA-synt_N"/>
    <property type="match status" value="1"/>
</dbReference>
<comment type="similarity">
    <text evidence="2 13">Belongs to the class-II aminoacyl-tRNA synthetase family. Phe-tRNA synthetase alpha subunit type 1 subfamily.</text>
</comment>
<dbReference type="PANTHER" id="PTHR11538:SF41">
    <property type="entry name" value="PHENYLALANINE--TRNA LIGASE, MITOCHONDRIAL"/>
    <property type="match status" value="1"/>
</dbReference>
<dbReference type="NCBIfam" id="TIGR00468">
    <property type="entry name" value="pheS"/>
    <property type="match status" value="1"/>
</dbReference>
<dbReference type="Proteomes" id="UP000220251">
    <property type="component" value="Unassembled WGS sequence"/>
</dbReference>
<dbReference type="PROSITE" id="PS50862">
    <property type="entry name" value="AA_TRNA_LIGASE_II"/>
    <property type="match status" value="1"/>
</dbReference>
<gene>
    <name evidence="13 15" type="primary">pheS</name>
    <name evidence="15" type="ORF">ELAC_1350</name>
</gene>
<dbReference type="Pfam" id="PF01409">
    <property type="entry name" value="tRNA-synt_2d"/>
    <property type="match status" value="1"/>
</dbReference>
<dbReference type="GO" id="GO:0005524">
    <property type="term" value="F:ATP binding"/>
    <property type="evidence" value="ECO:0007669"/>
    <property type="project" value="UniProtKB-UniRule"/>
</dbReference>
<keyword evidence="7 13" id="KW-0547">Nucleotide-binding</keyword>
<evidence type="ECO:0000256" key="5">
    <source>
        <dbReference type="ARBA" id="ARBA00022598"/>
    </source>
</evidence>
<evidence type="ECO:0000256" key="3">
    <source>
        <dbReference type="ARBA" id="ARBA00011209"/>
    </source>
</evidence>
<dbReference type="SUPFAM" id="SSF55681">
    <property type="entry name" value="Class II aaRS and biotin synthetases"/>
    <property type="match status" value="1"/>
</dbReference>
<evidence type="ECO:0000256" key="11">
    <source>
        <dbReference type="ARBA" id="ARBA00023146"/>
    </source>
</evidence>
<dbReference type="GO" id="GO:0000287">
    <property type="term" value="F:magnesium ion binding"/>
    <property type="evidence" value="ECO:0007669"/>
    <property type="project" value="UniProtKB-UniRule"/>
</dbReference>
<accession>A0A0H5DSE6</accession>
<dbReference type="RefSeq" id="WP_098038548.1">
    <property type="nucleotide sequence ID" value="NZ_CWGJ01000015.1"/>
</dbReference>
<feature type="domain" description="Aminoacyl-transfer RNA synthetases class-II family profile" evidence="14">
    <location>
        <begin position="119"/>
        <end position="318"/>
    </location>
</feature>
<evidence type="ECO:0000256" key="13">
    <source>
        <dbReference type="HAMAP-Rule" id="MF_00281"/>
    </source>
</evidence>
<dbReference type="InterPro" id="IPR006195">
    <property type="entry name" value="aa-tRNA-synth_II"/>
</dbReference>
<dbReference type="GO" id="GO:0005737">
    <property type="term" value="C:cytoplasm"/>
    <property type="evidence" value="ECO:0007669"/>
    <property type="project" value="UniProtKB-SubCell"/>
</dbReference>
<dbReference type="FunFam" id="3.30.930.10:FF:000003">
    <property type="entry name" value="Phenylalanine--tRNA ligase alpha subunit"/>
    <property type="match status" value="1"/>
</dbReference>
<protein>
    <recommendedName>
        <fullName evidence="13">Phenylalanine--tRNA ligase alpha subunit</fullName>
        <ecNumber evidence="13">6.1.1.20</ecNumber>
    </recommendedName>
    <alternativeName>
        <fullName evidence="13">Phenylalanyl-tRNA synthetase alpha subunit</fullName>
        <shortName evidence="13">PheRS</shortName>
    </alternativeName>
</protein>
<proteinExistence type="inferred from homology"/>
<dbReference type="CDD" id="cd00496">
    <property type="entry name" value="PheRS_alpha_core"/>
    <property type="match status" value="1"/>
</dbReference>
<dbReference type="OrthoDB" id="9800719at2"/>
<dbReference type="InterPro" id="IPR010978">
    <property type="entry name" value="tRNA-bd_arm"/>
</dbReference>
<evidence type="ECO:0000313" key="16">
    <source>
        <dbReference type="Proteomes" id="UP000220251"/>
    </source>
</evidence>
<dbReference type="HAMAP" id="MF_00281">
    <property type="entry name" value="Phe_tRNA_synth_alpha1"/>
    <property type="match status" value="1"/>
</dbReference>
<organism evidence="15 16">
    <name type="scientific">Estrella lausannensis</name>
    <dbReference type="NCBI Taxonomy" id="483423"/>
    <lineage>
        <taxon>Bacteria</taxon>
        <taxon>Pseudomonadati</taxon>
        <taxon>Chlamydiota</taxon>
        <taxon>Chlamydiia</taxon>
        <taxon>Parachlamydiales</taxon>
        <taxon>Candidatus Criblamydiaceae</taxon>
        <taxon>Estrella</taxon>
    </lineage>
</organism>